<evidence type="ECO:0000313" key="2">
    <source>
        <dbReference type="EMBL" id="AXH59387.1"/>
    </source>
</evidence>
<accession>A0AAD0M5Q5</accession>
<feature type="compositionally biased region" description="Basic and acidic residues" evidence="1">
    <location>
        <begin position="398"/>
        <end position="409"/>
    </location>
</feature>
<dbReference type="RefSeq" id="WP_005742442.1">
    <property type="nucleotide sequence ID" value="NZ_CP031226.1"/>
</dbReference>
<feature type="region of interest" description="Disordered" evidence="1">
    <location>
        <begin position="602"/>
        <end position="661"/>
    </location>
</feature>
<gene>
    <name evidence="2" type="ORF">PLA107_029620</name>
</gene>
<name>A0AAD0M5Q5_PSEAV</name>
<dbReference type="AlphaFoldDB" id="A0AAD0M5Q5"/>
<protein>
    <submittedName>
        <fullName evidence="2">Uncharacterized protein</fullName>
    </submittedName>
</protein>
<geneLocation type="plasmid" evidence="3">
    <name>pmppla107</name>
</geneLocation>
<evidence type="ECO:0000313" key="3">
    <source>
        <dbReference type="Proteomes" id="UP000006426"/>
    </source>
</evidence>
<feature type="region of interest" description="Disordered" evidence="1">
    <location>
        <begin position="396"/>
        <end position="417"/>
    </location>
</feature>
<dbReference type="EMBL" id="CP031226">
    <property type="protein sequence ID" value="AXH59387.1"/>
    <property type="molecule type" value="Genomic_DNA"/>
</dbReference>
<dbReference type="GeneID" id="39473837"/>
<keyword evidence="2" id="KW-0614">Plasmid</keyword>
<reference evidence="2 3" key="1">
    <citation type="journal article" date="2011" name="PLoS Pathog.">
        <title>Dynamic evolution of pathogenicity revealed by sequencing and comparative genomics of 19 Pseudomonas syringae isolates.</title>
        <authorList>
            <person name="Baltrus D.A."/>
            <person name="Nishimura M.T."/>
            <person name="Romanchuk A."/>
            <person name="Chang J.H."/>
            <person name="Mukhtar M.S."/>
            <person name="Cherkis K."/>
            <person name="Roach J."/>
            <person name="Grant S.R."/>
            <person name="Jones C.D."/>
            <person name="Dangl J.L."/>
        </authorList>
    </citation>
    <scope>NUCLEOTIDE SEQUENCE [LARGE SCALE GENOMIC DNA]</scope>
    <source>
        <strain evidence="2 3">M301315</strain>
    </source>
</reference>
<evidence type="ECO:0000256" key="1">
    <source>
        <dbReference type="SAM" id="MobiDB-lite"/>
    </source>
</evidence>
<feature type="compositionally biased region" description="Basic and acidic residues" evidence="1">
    <location>
        <begin position="556"/>
        <end position="567"/>
    </location>
</feature>
<organism evidence="2 3">
    <name type="scientific">Pseudomonas amygdali pv. lachrymans str. M301315</name>
    <dbReference type="NCBI Taxonomy" id="629260"/>
    <lineage>
        <taxon>Bacteria</taxon>
        <taxon>Pseudomonadati</taxon>
        <taxon>Pseudomonadota</taxon>
        <taxon>Gammaproteobacteria</taxon>
        <taxon>Pseudomonadales</taxon>
        <taxon>Pseudomonadaceae</taxon>
        <taxon>Pseudomonas</taxon>
        <taxon>Pseudomonas amygdali</taxon>
    </lineage>
</organism>
<proteinExistence type="predicted"/>
<feature type="region of interest" description="Disordered" evidence="1">
    <location>
        <begin position="538"/>
        <end position="567"/>
    </location>
</feature>
<dbReference type="Proteomes" id="UP000006426">
    <property type="component" value="Plasmid pmppla107"/>
</dbReference>
<sequence>MTQENIILYPRSYNKRGDESLHSVQGVTPDGEEVNVKLRIPANAKIIGVKPSIAEFAREDYGAKNVCRATPDNGPNKPGGMLLFTGCEPDGSNRKGMTSYIARWAHRLCADDESPAPIQGIGRVDVAKPVTKHRGYLTDIKALREAKPLGWEERVSAIEAQMNNPIEFQYQLRMYRFAETQSFSLSAREEWEGHFSGLIDNQNLRGATVGAFVRVRLEGGKYLPEIATEMLPLFMKNQGRFQSGAEVLQWLYRKNPELPGLGDDAQIVIVPIESHTAGTVFRKHYGAAERYNRLLQQYYPGDRAELCHLVASRSMHEGEPMLLRVHPLTPPLAIPAKLAEDGTLSALMVGEEVPVIPQRDMPVEAGLNGFAPLSFPSWFTPIRIVLDEGDIDLLPDPGVDKPDAFRQDAGEAADEPEEPDEMIIIDDIFEVYGDPESHSEAAPSAQVEDRDEGDVFDRAADQIGIVEDPEPILEPEMEPTPPEEPGLVEAIQPLPEGIPVVSASEGSGMPAMKSDDESIMPGGALTDCFDPKALEDQPVSTSEVTHNAPFEPIQEPAHEPEAVKEPLEPVLEPMLDPVLEPEMAEEPDVEGLASPILTEQPEVAIEDIFPQHAPSTSEPQLPDPEPTLAPKPYISDHSGTAEKPKPKGLAGFMARKGLLGK</sequence>